<keyword evidence="2" id="KW-0808">Transferase</keyword>
<dbReference type="GO" id="GO:0016746">
    <property type="term" value="F:acyltransferase activity"/>
    <property type="evidence" value="ECO:0007669"/>
    <property type="project" value="UniProtKB-KW"/>
</dbReference>
<reference evidence="3" key="1">
    <citation type="journal article" date="2019" name="Int. J. Syst. Evol. Microbiol.">
        <title>The Global Catalogue of Microorganisms (GCM) 10K type strain sequencing project: providing services to taxonomists for standard genome sequencing and annotation.</title>
        <authorList>
            <consortium name="The Broad Institute Genomics Platform"/>
            <consortium name="The Broad Institute Genome Sequencing Center for Infectious Disease"/>
            <person name="Wu L."/>
            <person name="Ma J."/>
        </authorList>
    </citation>
    <scope>NUCLEOTIDE SEQUENCE [LARGE SCALE GENOMIC DNA]</scope>
    <source>
        <strain evidence="3">CGMCC 1.15304</strain>
    </source>
</reference>
<dbReference type="Gene3D" id="3.40.630.30">
    <property type="match status" value="1"/>
</dbReference>
<evidence type="ECO:0000313" key="3">
    <source>
        <dbReference type="Proteomes" id="UP001595776"/>
    </source>
</evidence>
<dbReference type="PROSITE" id="PS51186">
    <property type="entry name" value="GNAT"/>
    <property type="match status" value="1"/>
</dbReference>
<protein>
    <submittedName>
        <fullName evidence="2">GNAT family N-acetyltransferase</fullName>
        <ecNumber evidence="2">2.3.-.-</ecNumber>
    </submittedName>
</protein>
<dbReference type="EMBL" id="JBHSCR010000014">
    <property type="protein sequence ID" value="MFC4348725.1"/>
    <property type="molecule type" value="Genomic_DNA"/>
</dbReference>
<dbReference type="InterPro" id="IPR000182">
    <property type="entry name" value="GNAT_dom"/>
</dbReference>
<gene>
    <name evidence="2" type="ORF">ACFO5Q_12805</name>
</gene>
<dbReference type="EC" id="2.3.-.-" evidence="2"/>
<dbReference type="PANTHER" id="PTHR43305:SF1">
    <property type="entry name" value="FAMILY N-ACETYLTRANSFERASE, PUTATIVE (AFU_ORTHOLOGUE AFUA_2G01380)-RELATED"/>
    <property type="match status" value="1"/>
</dbReference>
<dbReference type="InterPro" id="IPR016181">
    <property type="entry name" value="Acyl_CoA_acyltransferase"/>
</dbReference>
<accession>A0ABV8UC60</accession>
<proteinExistence type="predicted"/>
<keyword evidence="3" id="KW-1185">Reference proteome</keyword>
<dbReference type="Proteomes" id="UP001595776">
    <property type="component" value="Unassembled WGS sequence"/>
</dbReference>
<comment type="caution">
    <text evidence="2">The sequence shown here is derived from an EMBL/GenBank/DDBJ whole genome shotgun (WGS) entry which is preliminary data.</text>
</comment>
<dbReference type="RefSeq" id="WP_068143226.1">
    <property type="nucleotide sequence ID" value="NZ_JBHSCR010000014.1"/>
</dbReference>
<dbReference type="SUPFAM" id="SSF55729">
    <property type="entry name" value="Acyl-CoA N-acyltransferases (Nat)"/>
    <property type="match status" value="1"/>
</dbReference>
<dbReference type="Pfam" id="PF00583">
    <property type="entry name" value="Acetyltransf_1"/>
    <property type="match status" value="1"/>
</dbReference>
<sequence>MTKTTETRVTTAESAEDIAAVKAIFRAFVEFLPINLDFQGIEAEMARFPEGYVLLLIAKKGDVPIGAVALKEHSADVCEMKRLYVLPEGQGTGAGRRLCEELLTQAKALGYKTMLLDSLKRLEAAVALYGKLGFTEIEPYNFNPEDDVVYMSKPL</sequence>
<evidence type="ECO:0000313" key="2">
    <source>
        <dbReference type="EMBL" id="MFC4348725.1"/>
    </source>
</evidence>
<evidence type="ECO:0000259" key="1">
    <source>
        <dbReference type="PROSITE" id="PS51186"/>
    </source>
</evidence>
<feature type="domain" description="N-acetyltransferase" evidence="1">
    <location>
        <begin position="7"/>
        <end position="155"/>
    </location>
</feature>
<dbReference type="InterPro" id="IPR052777">
    <property type="entry name" value="Acetyltransferase_Enz"/>
</dbReference>
<name>A0ABV8UC60_9PROT</name>
<dbReference type="CDD" id="cd04301">
    <property type="entry name" value="NAT_SF"/>
    <property type="match status" value="1"/>
</dbReference>
<dbReference type="PANTHER" id="PTHR43305">
    <property type="entry name" value="FAMILY N-ACETYLTRANSFERASE, PUTATIVE (AFU_ORTHOLOGUE AFUA_2G01380)-RELATED"/>
    <property type="match status" value="1"/>
</dbReference>
<organism evidence="2 3">
    <name type="scientific">Kordiimonas lipolytica</name>
    <dbReference type="NCBI Taxonomy" id="1662421"/>
    <lineage>
        <taxon>Bacteria</taxon>
        <taxon>Pseudomonadati</taxon>
        <taxon>Pseudomonadota</taxon>
        <taxon>Alphaproteobacteria</taxon>
        <taxon>Kordiimonadales</taxon>
        <taxon>Kordiimonadaceae</taxon>
        <taxon>Kordiimonas</taxon>
    </lineage>
</organism>
<keyword evidence="2" id="KW-0012">Acyltransferase</keyword>